<accession>A0A3D8M789</accession>
<dbReference type="PANTHER" id="PTHR41786">
    <property type="entry name" value="MOTILITY ACCESSORY FACTOR MAF"/>
    <property type="match status" value="1"/>
</dbReference>
<evidence type="ECO:0000259" key="2">
    <source>
        <dbReference type="Pfam" id="PF20157"/>
    </source>
</evidence>
<dbReference type="PANTHER" id="PTHR41786:SF1">
    <property type="entry name" value="6-HYDROXYMETHYLPTERIN DIPHOSPHOKINASE MPTE-LIKE DOMAIN-CONTAINING PROTEIN"/>
    <property type="match status" value="1"/>
</dbReference>
<feature type="domain" description="6-hydroxymethylpterin diphosphokinase MptE-like" evidence="1">
    <location>
        <begin position="539"/>
        <end position="708"/>
    </location>
</feature>
<dbReference type="OrthoDB" id="7254531at2"/>
<feature type="domain" description="Glycosyltransferase Maf N-terminal" evidence="2">
    <location>
        <begin position="289"/>
        <end position="515"/>
    </location>
</feature>
<keyword evidence="4" id="KW-1185">Reference proteome</keyword>
<dbReference type="InterPro" id="IPR002826">
    <property type="entry name" value="MptE-like"/>
</dbReference>
<proteinExistence type="predicted"/>
<sequence>MLQNIQLHLHLDETTQRGIEQGVAERLSRMERDNLAAFRQNIPSVLSQIGGQNESWSIMCNKHSELNIVDYSTGRVLYGLHPEQEVAAQVRQFAAAPLTVALDDTRTDTATRVHNFLEGLNSSLASSLRRSKPLEDQMNVLVVLGVGLGHHIRQLLEQYQIGHMIVYEPNLDYFRCSLMATAWNECLDIAAQKGTGLYLQLGKDARDLASNINELAQHVPVEQFYLFQHYHHIVFDQVTQALAAGSWQDFKHWAVRESGDGKIENYLLPWSVPVDAQAWSTENLKNYRLKANLAVFKKFFPGVYQEFCDYQPKIWVPLANQDGQVNLFHCDSLLNLYTDAPREDGERVLEAFAARPNKDSLVLGYKGKKLKSYLHYQMVSKVQDILDEIEETQGALSERIKSMIMFGLGSGYQLEALFAKHTVEKLFVVEPNRDYFYASLYAIDWQAIIEGMDKAGARLYLNIGDDGSHLIEDLVMQFHSIGPHVLASTYFFQGYYNGRLNSAIAQLREQLRVIIAMGDYFDHSRYGIAHTHWSLLQGTPYLRKDASQYLSAEEKEVPVFLIGNGPSLDGLLAVIKEHAEQAILVSCGTALQVLHRHGIVPDFHAEIEINRSTFDWAVRIGDLDYLKNIRLISCNGIHPDTSGLYKETLLAFKEGESSTVSITDMFEGHDFEMLSHAYPTVSNFAANFVTRFGFKQIYLCGVDMGFVDNKYHHSKASGYYNESGEEAYNYAEMNDTSIVVPGNFRPFVNTKYEFKVSKTVLEQVLTRVQGEVYNLNDGARITGAQPLHGEHVLIVNSPEDKQAALDRLINQGFAILPVDEYQNRFERRVQHSALVEELNAFATVIEQPVTSRDDAEVLIERQREFLVSSYRRKRSLAFYYLNGTINYVNGALTKALHIKSDSQAIQIVQVVLDNWIDCFKQLTESLTVEPYSFDYISSFDSQRRRLYLKLCLESKDPLIGGVYPDEAFNRRYLSDALSVLGIQKEISLADQPDLDYQICFGELSNDDINHKVLISGQSEILDSFLSGNIQHTLLYLPGDMNNSGSPVCNDVARAFIARLVATSPVSPSIVLPKLIVKSVREVANYYNLEKFEKFYAYDCINFLIITHEPLDNNLMFFDDGTRARLIPRRLRAQDLISLHVSESEFEELREFRLQKFTSLTVGK</sequence>
<dbReference type="Pfam" id="PF20157">
    <property type="entry name" value="Maf_flag10_N"/>
    <property type="match status" value="2"/>
</dbReference>
<dbReference type="Proteomes" id="UP000256561">
    <property type="component" value="Unassembled WGS sequence"/>
</dbReference>
<evidence type="ECO:0000259" key="1">
    <source>
        <dbReference type="Pfam" id="PF01973"/>
    </source>
</evidence>
<comment type="caution">
    <text evidence="3">The sequence shown here is derived from an EMBL/GenBank/DDBJ whole genome shotgun (WGS) entry which is preliminary data.</text>
</comment>
<dbReference type="Pfam" id="PF01973">
    <property type="entry name" value="MptE-like"/>
    <property type="match status" value="1"/>
</dbReference>
<dbReference type="EMBL" id="QRHA01000007">
    <property type="protein sequence ID" value="RDV25042.1"/>
    <property type="molecule type" value="Genomic_DNA"/>
</dbReference>
<evidence type="ECO:0000313" key="4">
    <source>
        <dbReference type="Proteomes" id="UP000256561"/>
    </source>
</evidence>
<gene>
    <name evidence="3" type="ORF">DXV75_10445</name>
</gene>
<organism evidence="3 4">
    <name type="scientific">Alteromonas aestuariivivens</name>
    <dbReference type="NCBI Taxonomy" id="1938339"/>
    <lineage>
        <taxon>Bacteria</taxon>
        <taxon>Pseudomonadati</taxon>
        <taxon>Pseudomonadota</taxon>
        <taxon>Gammaproteobacteria</taxon>
        <taxon>Alteromonadales</taxon>
        <taxon>Alteromonadaceae</taxon>
        <taxon>Alteromonas/Salinimonas group</taxon>
        <taxon>Alteromonas</taxon>
    </lineage>
</organism>
<dbReference type="AlphaFoldDB" id="A0A3D8M789"/>
<protein>
    <submittedName>
        <fullName evidence="3">DUF115 domain-containing protein</fullName>
    </submittedName>
</protein>
<reference evidence="4" key="1">
    <citation type="submission" date="2018-08" db="EMBL/GenBank/DDBJ databases">
        <authorList>
            <person name="Zhang J."/>
            <person name="Du Z.-J."/>
        </authorList>
    </citation>
    <scope>NUCLEOTIDE SEQUENCE [LARGE SCALE GENOMIC DNA]</scope>
    <source>
        <strain evidence="4">KCTC 52655</strain>
    </source>
</reference>
<feature type="domain" description="Glycosyltransferase Maf N-terminal" evidence="2">
    <location>
        <begin position="33"/>
        <end position="243"/>
    </location>
</feature>
<dbReference type="InterPro" id="IPR045376">
    <property type="entry name" value="Maf_N"/>
</dbReference>
<dbReference type="RefSeq" id="WP_115593374.1">
    <property type="nucleotide sequence ID" value="NZ_QRHA01000007.1"/>
</dbReference>
<name>A0A3D8M789_9ALTE</name>
<evidence type="ECO:0000313" key="3">
    <source>
        <dbReference type="EMBL" id="RDV25042.1"/>
    </source>
</evidence>